<dbReference type="Gene3D" id="2.120.10.30">
    <property type="entry name" value="TolB, C-terminal domain"/>
    <property type="match status" value="1"/>
</dbReference>
<accession>A0A2P1PML1</accession>
<evidence type="ECO:0000313" key="1">
    <source>
        <dbReference type="EMBL" id="AVP96078.1"/>
    </source>
</evidence>
<organism evidence="1 2">
    <name type="scientific">Ahniella affigens</name>
    <dbReference type="NCBI Taxonomy" id="2021234"/>
    <lineage>
        <taxon>Bacteria</taxon>
        <taxon>Pseudomonadati</taxon>
        <taxon>Pseudomonadota</taxon>
        <taxon>Gammaproteobacteria</taxon>
        <taxon>Lysobacterales</taxon>
        <taxon>Rhodanobacteraceae</taxon>
        <taxon>Ahniella</taxon>
    </lineage>
</organism>
<reference evidence="1 2" key="2">
    <citation type="submission" date="2018-03" db="EMBL/GenBank/DDBJ databases">
        <authorList>
            <person name="Keele B.F."/>
        </authorList>
    </citation>
    <scope>NUCLEOTIDE SEQUENCE [LARGE SCALE GENOMIC DNA]</scope>
    <source>
        <strain evidence="1 2">D13</strain>
    </source>
</reference>
<dbReference type="SUPFAM" id="SSF82171">
    <property type="entry name" value="DPP6 N-terminal domain-like"/>
    <property type="match status" value="1"/>
</dbReference>
<dbReference type="OrthoDB" id="9815657at2"/>
<evidence type="ECO:0000313" key="2">
    <source>
        <dbReference type="Proteomes" id="UP000241074"/>
    </source>
</evidence>
<gene>
    <name evidence="1" type="ORF">C7S18_02215</name>
</gene>
<proteinExistence type="predicted"/>
<dbReference type="Pfam" id="PF07676">
    <property type="entry name" value="PD40"/>
    <property type="match status" value="2"/>
</dbReference>
<name>A0A2P1PML1_9GAMM</name>
<sequence>MKKIVVVMMSILLVPVVHAERVLAGRILNPVTAAQLLAGAGDPAVSADGRYIFFVSTSTNLGPPANGATNLYRADTDAATPAAESIVLAMSALGTGNTIAPSSSGGGTVVAFETLAGNLGGNHGSFADIYVSHQIDLPQNEVGFDTRLVSSGLGGAAPNGASRTPSISADGRYVAFWSDASNLVSNDTNNSPDIFMVSVDGGLIGSVERASVDSSEVPIPGASRFLSNQAWSANSQLLVFSADAEIDGANPGNLEDVFIRDRAAGTTSLISKFSNGAPFTGSSDQASISSNGRYVAFRSFQLGAGISGSRVFVRDRQAQTTFSVPVPPGATVCEEPKVDLSANVLMQCGSAQVGGSQQAWLWQANSASFVRLSRSPANAEGNLVSGSVTSQSDDSSVLVFDSSASNLDPGDTNNSSDVFVDIDSHRLYALFADGFE</sequence>
<dbReference type="RefSeq" id="WP_106890007.1">
    <property type="nucleotide sequence ID" value="NZ_CP027860.1"/>
</dbReference>
<keyword evidence="2" id="KW-1185">Reference proteome</keyword>
<evidence type="ECO:0008006" key="3">
    <source>
        <dbReference type="Google" id="ProtNLM"/>
    </source>
</evidence>
<dbReference type="InterPro" id="IPR011042">
    <property type="entry name" value="6-blade_b-propeller_TolB-like"/>
</dbReference>
<dbReference type="KEGG" id="xba:C7S18_02215"/>
<protein>
    <recommendedName>
        <fullName evidence="3">Calcium-binding protein</fullName>
    </recommendedName>
</protein>
<dbReference type="EMBL" id="CP027860">
    <property type="protein sequence ID" value="AVP96078.1"/>
    <property type="molecule type" value="Genomic_DNA"/>
</dbReference>
<dbReference type="Proteomes" id="UP000241074">
    <property type="component" value="Chromosome"/>
</dbReference>
<reference evidence="1 2" key="1">
    <citation type="submission" date="2018-03" db="EMBL/GenBank/DDBJ databases">
        <title>Ahniella affigens gen. nov., sp. nov., a gammaproteobacterium isolated from sandy soil near a stream.</title>
        <authorList>
            <person name="Ko Y."/>
            <person name="Kim J.-H."/>
        </authorList>
    </citation>
    <scope>NUCLEOTIDE SEQUENCE [LARGE SCALE GENOMIC DNA]</scope>
    <source>
        <strain evidence="1 2">D13</strain>
    </source>
</reference>
<dbReference type="AlphaFoldDB" id="A0A2P1PML1"/>
<dbReference type="InterPro" id="IPR011659">
    <property type="entry name" value="WD40"/>
</dbReference>